<gene>
    <name evidence="3" type="ORF">BUALT_Bualt09G0117200</name>
</gene>
<organism evidence="3 4">
    <name type="scientific">Buddleja alternifolia</name>
    <dbReference type="NCBI Taxonomy" id="168488"/>
    <lineage>
        <taxon>Eukaryota</taxon>
        <taxon>Viridiplantae</taxon>
        <taxon>Streptophyta</taxon>
        <taxon>Embryophyta</taxon>
        <taxon>Tracheophyta</taxon>
        <taxon>Spermatophyta</taxon>
        <taxon>Magnoliopsida</taxon>
        <taxon>eudicotyledons</taxon>
        <taxon>Gunneridae</taxon>
        <taxon>Pentapetalae</taxon>
        <taxon>asterids</taxon>
        <taxon>lamiids</taxon>
        <taxon>Lamiales</taxon>
        <taxon>Scrophulariaceae</taxon>
        <taxon>Buddlejeae</taxon>
        <taxon>Buddleja</taxon>
    </lineage>
</organism>
<evidence type="ECO:0000313" key="3">
    <source>
        <dbReference type="EMBL" id="KAG8376949.1"/>
    </source>
</evidence>
<dbReference type="Proteomes" id="UP000826271">
    <property type="component" value="Unassembled WGS sequence"/>
</dbReference>
<feature type="compositionally biased region" description="Polar residues" evidence="1">
    <location>
        <begin position="148"/>
        <end position="164"/>
    </location>
</feature>
<dbReference type="AlphaFoldDB" id="A0AAV6X1W6"/>
<name>A0AAV6X1W6_9LAMI</name>
<feature type="region of interest" description="Disordered" evidence="1">
    <location>
        <begin position="148"/>
        <end position="168"/>
    </location>
</feature>
<dbReference type="Pfam" id="PF14372">
    <property type="entry name" value="hAT-like_RNase-H"/>
    <property type="match status" value="1"/>
</dbReference>
<dbReference type="EMBL" id="WHWC01000009">
    <property type="protein sequence ID" value="KAG8376949.1"/>
    <property type="molecule type" value="Genomic_DNA"/>
</dbReference>
<evidence type="ECO:0000256" key="1">
    <source>
        <dbReference type="SAM" id="MobiDB-lite"/>
    </source>
</evidence>
<dbReference type="GO" id="GO:0003677">
    <property type="term" value="F:DNA binding"/>
    <property type="evidence" value="ECO:0007669"/>
    <property type="project" value="InterPro"/>
</dbReference>
<evidence type="ECO:0000313" key="4">
    <source>
        <dbReference type="Proteomes" id="UP000826271"/>
    </source>
</evidence>
<feature type="domain" description="hAT-like transposase RNase-H fold" evidence="2">
    <location>
        <begin position="75"/>
        <end position="136"/>
    </location>
</feature>
<dbReference type="InterPro" id="IPR025525">
    <property type="entry name" value="hAT-like_transposase_RNase-H"/>
</dbReference>
<comment type="caution">
    <text evidence="3">The sequence shown here is derived from an EMBL/GenBank/DDBJ whole genome shotgun (WGS) entry which is preliminary data.</text>
</comment>
<accession>A0AAV6X1W6</accession>
<protein>
    <recommendedName>
        <fullName evidence="2">hAT-like transposase RNase-H fold domain-containing protein</fullName>
    </recommendedName>
</protein>
<sequence>MSWSVGKDCDFWVSIRRQELKRFNYPIPSTLEQLPVRLVSTKKQRLLTTQPLGPMDFGGGSGGTLTTYRHDKDNVRECLAKMVTVHDLLMAMDAILDPRYKMKLIEFYYSKIYPSFKAREEIELVLFSLHELYVEYVANYATNDVNPSDQARGSFPTKNNSSSRMKSKTKGRAEFDLWAQELDTIVPIKSDLDIYLEEGSVEDYMGLILLSNNQSDIFTKMESWQLLLRIFLLKSSSTQPLLLQISAAAGFRAEPSRVAREQNSS</sequence>
<proteinExistence type="predicted"/>
<reference evidence="3" key="1">
    <citation type="submission" date="2019-10" db="EMBL/GenBank/DDBJ databases">
        <authorList>
            <person name="Zhang R."/>
            <person name="Pan Y."/>
            <person name="Wang J."/>
            <person name="Ma R."/>
            <person name="Yu S."/>
        </authorList>
    </citation>
    <scope>NUCLEOTIDE SEQUENCE</scope>
    <source>
        <strain evidence="3">LA-IB0</strain>
        <tissue evidence="3">Leaf</tissue>
    </source>
</reference>
<evidence type="ECO:0000259" key="2">
    <source>
        <dbReference type="Pfam" id="PF14372"/>
    </source>
</evidence>
<keyword evidence="4" id="KW-1185">Reference proteome</keyword>